<dbReference type="PROSITE" id="PS00324">
    <property type="entry name" value="ASPARTOKINASE"/>
    <property type="match status" value="1"/>
</dbReference>
<evidence type="ECO:0000256" key="14">
    <source>
        <dbReference type="RuleBase" id="RU004249"/>
    </source>
</evidence>
<dbReference type="SUPFAM" id="SSF55021">
    <property type="entry name" value="ACT-like"/>
    <property type="match status" value="4"/>
</dbReference>
<dbReference type="CDD" id="cd04913">
    <property type="entry name" value="ACT_AKii-LysC-BS-like_1"/>
    <property type="match status" value="2"/>
</dbReference>
<comment type="catalytic activity">
    <reaction evidence="13">
        <text>L-aspartate + ATP = 4-phospho-L-aspartate + ADP</text>
        <dbReference type="Rhea" id="RHEA:23776"/>
        <dbReference type="ChEBI" id="CHEBI:29991"/>
        <dbReference type="ChEBI" id="CHEBI:30616"/>
        <dbReference type="ChEBI" id="CHEBI:57535"/>
        <dbReference type="ChEBI" id="CHEBI:456216"/>
        <dbReference type="EC" id="2.7.2.4"/>
    </reaction>
</comment>
<dbReference type="NCBIfam" id="NF005155">
    <property type="entry name" value="PRK06635.1-4"/>
    <property type="match status" value="1"/>
</dbReference>
<keyword evidence="11" id="KW-0220">Diaminopimelate biosynthesis</keyword>
<evidence type="ECO:0000256" key="6">
    <source>
        <dbReference type="ARBA" id="ARBA00022605"/>
    </source>
</evidence>
<dbReference type="InterPro" id="IPR054352">
    <property type="entry name" value="ACT_Aspartokinase"/>
</dbReference>
<dbReference type="Pfam" id="PF01842">
    <property type="entry name" value="ACT"/>
    <property type="match status" value="1"/>
</dbReference>
<dbReference type="InterPro" id="IPR018042">
    <property type="entry name" value="Aspartate_kinase_CS"/>
</dbReference>
<dbReference type="Pfam" id="PF00696">
    <property type="entry name" value="AA_kinase"/>
    <property type="match status" value="1"/>
</dbReference>
<dbReference type="InterPro" id="IPR041740">
    <property type="entry name" value="AKii-LysC-BS"/>
</dbReference>
<evidence type="ECO:0000256" key="10">
    <source>
        <dbReference type="ARBA" id="ARBA00022840"/>
    </source>
</evidence>
<evidence type="ECO:0000256" key="8">
    <source>
        <dbReference type="ARBA" id="ARBA00022741"/>
    </source>
</evidence>
<comment type="similarity">
    <text evidence="4">Belongs to the aspartokinase family.</text>
</comment>
<evidence type="ECO:0000256" key="9">
    <source>
        <dbReference type="ARBA" id="ARBA00022777"/>
    </source>
</evidence>
<comment type="caution">
    <text evidence="16">The sequence shown here is derived from an EMBL/GenBank/DDBJ whole genome shotgun (WGS) entry which is preliminary data.</text>
</comment>
<dbReference type="CDD" id="cd04261">
    <property type="entry name" value="AAK_AKii-LysC-BS"/>
    <property type="match status" value="1"/>
</dbReference>
<dbReference type="SUPFAM" id="SSF53633">
    <property type="entry name" value="Carbamate kinase-like"/>
    <property type="match status" value="1"/>
</dbReference>
<comment type="pathway">
    <text evidence="3 14">Amino-acid biosynthesis; L-threonine biosynthesis; L-threonine from L-aspartate: step 1/5.</text>
</comment>
<evidence type="ECO:0000256" key="3">
    <source>
        <dbReference type="ARBA" id="ARBA00005139"/>
    </source>
</evidence>
<organism evidence="16 17">
    <name type="scientific">Cyanobium gracile UHCC 0281</name>
    <dbReference type="NCBI Taxonomy" id="3110309"/>
    <lineage>
        <taxon>Bacteria</taxon>
        <taxon>Bacillati</taxon>
        <taxon>Cyanobacteriota</taxon>
        <taxon>Cyanophyceae</taxon>
        <taxon>Synechococcales</taxon>
        <taxon>Prochlorococcaceae</taxon>
        <taxon>Cyanobium</taxon>
    </lineage>
</organism>
<sequence length="611" mass="63207">MGLLIQKFGGTSVADTERIRAVARRIAASREEGHELVIVVSAMGHTTDQLTTMAASLCGDPPRREMDMLLATGEQVSIALLSMALHAEGVPAVSMTGTQAGIITESAHGRARILEVRTERLRRLLEDGHVVVVAGFQGTSSGHAGTPEITTLGRGGSDTSAVALAAALGADGCEIYTDVPGVLTTDPRKVSDAQLMDSVSCDEMLELASLGAAVLHPRAVEIARNYGVPLTVRSSWSQAPGTRLTSGPARPIGSEGLELGRPVDGAELEADQAVLALSHVPDRPGVAATLFEALGAAGLNVDLIVQAIHEGASNDIAFTLAATEMERARQVCQEVLAAMGADGAQLSAEAGMAKLSIAGAGILGRPGVAARLFDTMARLGINLRLIATSEVKVSCVVDGQLGARALRAAGEAFELTDQQLRHDPPPCHLGDPAVRGVALDRDQVQVSVRRVPDRPGAAAAICRALADAGISLDAIVQSERTHGGPEDRRRDMSFTLRRDDRPGAERALAPILRQWDGACFEEGPAIARVSAVGAGMACTAGTAARMFRSLADAGINISLIATSEIRTSCVVAEADGVRALQAVHQAFGLGGATRHAAEGTEAPAAESACPS</sequence>
<evidence type="ECO:0000256" key="5">
    <source>
        <dbReference type="ARBA" id="ARBA00013059"/>
    </source>
</evidence>
<proteinExistence type="inferred from homology"/>
<keyword evidence="17" id="KW-1185">Reference proteome</keyword>
<dbReference type="PANTHER" id="PTHR21499">
    <property type="entry name" value="ASPARTATE KINASE"/>
    <property type="match status" value="1"/>
</dbReference>
<dbReference type="Gene3D" id="3.30.2130.10">
    <property type="entry name" value="VC0802-like"/>
    <property type="match status" value="2"/>
</dbReference>
<dbReference type="NCBIfam" id="TIGR00657">
    <property type="entry name" value="asp_kinases"/>
    <property type="match status" value="1"/>
</dbReference>
<dbReference type="PANTHER" id="PTHR21499:SF3">
    <property type="entry name" value="ASPARTOKINASE"/>
    <property type="match status" value="1"/>
</dbReference>
<accession>A0ABU5SZ75</accession>
<reference evidence="16 17" key="1">
    <citation type="submission" date="2023-12" db="EMBL/GenBank/DDBJ databases">
        <title>Baltic Sea Cyanobacteria.</title>
        <authorList>
            <person name="Delbaje E."/>
            <person name="Fewer D.P."/>
            <person name="Shishido T.K."/>
        </authorList>
    </citation>
    <scope>NUCLEOTIDE SEQUENCE [LARGE SCALE GENOMIC DNA]</scope>
    <source>
        <strain evidence="16 17">UHCC 0281</strain>
    </source>
</reference>
<keyword evidence="8" id="KW-0547">Nucleotide-binding</keyword>
<dbReference type="NCBIfam" id="NF005656">
    <property type="entry name" value="PRK07431.1"/>
    <property type="match status" value="1"/>
</dbReference>
<evidence type="ECO:0000256" key="1">
    <source>
        <dbReference type="ARBA" id="ARBA00004766"/>
    </source>
</evidence>
<comment type="pathway">
    <text evidence="2 14">Amino-acid biosynthesis; L-methionine biosynthesis via de novo pathway; L-homoserine from L-aspartate: step 1/3.</text>
</comment>
<dbReference type="InterPro" id="IPR045865">
    <property type="entry name" value="ACT-like_dom_sf"/>
</dbReference>
<comment type="pathway">
    <text evidence="1 14">Amino-acid biosynthesis; L-lysine biosynthesis via DAP pathway; (S)-tetrahydrodipicolinate from L-aspartate: step 1/4.</text>
</comment>
<evidence type="ECO:0000259" key="15">
    <source>
        <dbReference type="PROSITE" id="PS51671"/>
    </source>
</evidence>
<dbReference type="CDD" id="cd04923">
    <property type="entry name" value="ACT_AK-LysC-DapG-like_2"/>
    <property type="match status" value="1"/>
</dbReference>
<dbReference type="Proteomes" id="UP001302329">
    <property type="component" value="Unassembled WGS sequence"/>
</dbReference>
<evidence type="ECO:0000256" key="7">
    <source>
        <dbReference type="ARBA" id="ARBA00022679"/>
    </source>
</evidence>
<dbReference type="EMBL" id="JAYGHY010000070">
    <property type="protein sequence ID" value="MEA5443820.1"/>
    <property type="molecule type" value="Genomic_DNA"/>
</dbReference>
<dbReference type="NCBIfam" id="NF005154">
    <property type="entry name" value="PRK06635.1-2"/>
    <property type="match status" value="1"/>
</dbReference>
<dbReference type="InterPro" id="IPR001048">
    <property type="entry name" value="Asp/Glu/Uridylate_kinase"/>
</dbReference>
<gene>
    <name evidence="16" type="ORF">VB739_14780</name>
</gene>
<dbReference type="Pfam" id="PF22468">
    <property type="entry name" value="ACT_9"/>
    <property type="match status" value="3"/>
</dbReference>
<dbReference type="GO" id="GO:0004072">
    <property type="term" value="F:aspartate kinase activity"/>
    <property type="evidence" value="ECO:0007669"/>
    <property type="project" value="UniProtKB-EC"/>
</dbReference>
<evidence type="ECO:0000256" key="2">
    <source>
        <dbReference type="ARBA" id="ARBA00004986"/>
    </source>
</evidence>
<evidence type="ECO:0000256" key="4">
    <source>
        <dbReference type="ARBA" id="ARBA00010122"/>
    </source>
</evidence>
<evidence type="ECO:0000256" key="13">
    <source>
        <dbReference type="ARBA" id="ARBA00047872"/>
    </source>
</evidence>
<dbReference type="EC" id="2.7.2.4" evidence="5"/>
<evidence type="ECO:0000256" key="12">
    <source>
        <dbReference type="ARBA" id="ARBA00023154"/>
    </source>
</evidence>
<dbReference type="RefSeq" id="WP_323357782.1">
    <property type="nucleotide sequence ID" value="NZ_JAYGHY010000070.1"/>
</dbReference>
<dbReference type="InterPro" id="IPR036393">
    <property type="entry name" value="AceGlu_kinase-like_sf"/>
</dbReference>
<evidence type="ECO:0000313" key="17">
    <source>
        <dbReference type="Proteomes" id="UP001302329"/>
    </source>
</evidence>
<keyword evidence="9 16" id="KW-0418">Kinase</keyword>
<evidence type="ECO:0000313" key="16">
    <source>
        <dbReference type="EMBL" id="MEA5443820.1"/>
    </source>
</evidence>
<dbReference type="Gene3D" id="3.40.1160.10">
    <property type="entry name" value="Acetylglutamate kinase-like"/>
    <property type="match status" value="1"/>
</dbReference>
<keyword evidence="6 14" id="KW-0028">Amino-acid biosynthesis</keyword>
<name>A0ABU5SZ75_9CYAN</name>
<keyword evidence="7 16" id="KW-0808">Transferase</keyword>
<evidence type="ECO:0000256" key="11">
    <source>
        <dbReference type="ARBA" id="ARBA00022915"/>
    </source>
</evidence>
<keyword evidence="12" id="KW-0457">Lysine biosynthesis</keyword>
<dbReference type="InterPro" id="IPR001341">
    <property type="entry name" value="Asp_kinase"/>
</dbReference>
<protein>
    <recommendedName>
        <fullName evidence="5">aspartate kinase</fullName>
        <ecNumber evidence="5">2.7.2.4</ecNumber>
    </recommendedName>
</protein>
<feature type="domain" description="ACT" evidence="15">
    <location>
        <begin position="275"/>
        <end position="360"/>
    </location>
</feature>
<dbReference type="PROSITE" id="PS51671">
    <property type="entry name" value="ACT"/>
    <property type="match status" value="2"/>
</dbReference>
<dbReference type="InterPro" id="IPR002912">
    <property type="entry name" value="ACT_dom"/>
</dbReference>
<keyword evidence="10" id="KW-0067">ATP-binding</keyword>
<feature type="domain" description="ACT" evidence="15">
    <location>
        <begin position="446"/>
        <end position="534"/>
    </location>
</feature>
<dbReference type="CDD" id="cd04936">
    <property type="entry name" value="ACT_AKii-LysC-BS-like_2"/>
    <property type="match status" value="1"/>
</dbReference>